<dbReference type="SUPFAM" id="SSF52058">
    <property type="entry name" value="L domain-like"/>
    <property type="match status" value="1"/>
</dbReference>
<dbReference type="PANTHER" id="PTHR24364:SF18">
    <property type="entry name" value="LP06937P"/>
    <property type="match status" value="1"/>
</dbReference>
<dbReference type="InterPro" id="IPR001611">
    <property type="entry name" value="Leu-rich_rpt"/>
</dbReference>
<dbReference type="EMBL" id="CAXKWB010042019">
    <property type="protein sequence ID" value="CAL4157367.1"/>
    <property type="molecule type" value="Genomic_DNA"/>
</dbReference>
<dbReference type="InterPro" id="IPR052286">
    <property type="entry name" value="Wnt_signaling_inhibitor"/>
</dbReference>
<evidence type="ECO:0008006" key="7">
    <source>
        <dbReference type="Google" id="ProtNLM"/>
    </source>
</evidence>
<organism evidence="5 6">
    <name type="scientific">Meganyctiphanes norvegica</name>
    <name type="common">Northern krill</name>
    <name type="synonym">Thysanopoda norvegica</name>
    <dbReference type="NCBI Taxonomy" id="48144"/>
    <lineage>
        <taxon>Eukaryota</taxon>
        <taxon>Metazoa</taxon>
        <taxon>Ecdysozoa</taxon>
        <taxon>Arthropoda</taxon>
        <taxon>Crustacea</taxon>
        <taxon>Multicrustacea</taxon>
        <taxon>Malacostraca</taxon>
        <taxon>Eumalacostraca</taxon>
        <taxon>Eucarida</taxon>
        <taxon>Euphausiacea</taxon>
        <taxon>Euphausiidae</taxon>
        <taxon>Meganyctiphanes</taxon>
    </lineage>
</organism>
<dbReference type="PANTHER" id="PTHR24364">
    <property type="entry name" value="LP06937P"/>
    <property type="match status" value="1"/>
</dbReference>
<dbReference type="GO" id="GO:0016020">
    <property type="term" value="C:membrane"/>
    <property type="evidence" value="ECO:0007669"/>
    <property type="project" value="TreeGrafter"/>
</dbReference>
<dbReference type="Gene3D" id="3.80.10.10">
    <property type="entry name" value="Ribonuclease Inhibitor"/>
    <property type="match status" value="1"/>
</dbReference>
<evidence type="ECO:0000256" key="2">
    <source>
        <dbReference type="ARBA" id="ARBA00022729"/>
    </source>
</evidence>
<gene>
    <name evidence="5" type="ORF">MNOR_LOCUS31868</name>
</gene>
<dbReference type="Proteomes" id="UP001497623">
    <property type="component" value="Unassembled WGS sequence"/>
</dbReference>
<dbReference type="PROSITE" id="PS51450">
    <property type="entry name" value="LRR"/>
    <property type="match status" value="1"/>
</dbReference>
<feature type="signal peptide" evidence="4">
    <location>
        <begin position="1"/>
        <end position="21"/>
    </location>
</feature>
<evidence type="ECO:0000256" key="1">
    <source>
        <dbReference type="ARBA" id="ARBA00022614"/>
    </source>
</evidence>
<keyword evidence="3" id="KW-0677">Repeat</keyword>
<protein>
    <recommendedName>
        <fullName evidence="7">Oplophorus-luciferin 2-monooxygenase non-catalytic subunit</fullName>
    </recommendedName>
</protein>
<feature type="chain" id="PRO_5043943233" description="Oplophorus-luciferin 2-monooxygenase non-catalytic subunit" evidence="4">
    <location>
        <begin position="22"/>
        <end position="370"/>
    </location>
</feature>
<name>A0AAV2S3I4_MEGNR</name>
<comment type="caution">
    <text evidence="5">The sequence shown here is derived from an EMBL/GenBank/DDBJ whole genome shotgun (WGS) entry which is preliminary data.</text>
</comment>
<evidence type="ECO:0000313" key="6">
    <source>
        <dbReference type="Proteomes" id="UP001497623"/>
    </source>
</evidence>
<sequence>MHNLGLTLFFILFSIANETLCASLDLAHPLNDRTFNNGIIRSYAYPDTTSLNDTCPDAEVIYPCVCSCVAEEHSIDLDCSLLMSEDQLKNVFLNLSSTVKHIRRFYMYDDQHIRVLRYGVFRNVSFNEIYMGKGYMEEVERGVLEESQETLQRMIFNDNLITKFPFEDIETFSNLRYININRNNISEISNLESSSLKELYIGHNPLVELQEDVFRGLTSIEKIELGNIGLTNIHPGIFSNLTELFAIHLDNNHLQHILSGALSGGLANLKYINLWQNDIDIVELGAVQAVEGQQLYLTFNNLELIEEDVWRPNFEAGFRMVEIGRNPLACGCDIAWLVRDPSFVDQLGEEARCANGNFIQNLNPDDFINC</sequence>
<evidence type="ECO:0000313" key="5">
    <source>
        <dbReference type="EMBL" id="CAL4157367.1"/>
    </source>
</evidence>
<keyword evidence="2 4" id="KW-0732">Signal</keyword>
<keyword evidence="1" id="KW-0433">Leucine-rich repeat</keyword>
<evidence type="ECO:0000256" key="4">
    <source>
        <dbReference type="SAM" id="SignalP"/>
    </source>
</evidence>
<dbReference type="SMART" id="SM00369">
    <property type="entry name" value="LRR_TYP"/>
    <property type="match status" value="5"/>
</dbReference>
<reference evidence="5 6" key="1">
    <citation type="submission" date="2024-05" db="EMBL/GenBank/DDBJ databases">
        <authorList>
            <person name="Wallberg A."/>
        </authorList>
    </citation>
    <scope>NUCLEOTIDE SEQUENCE [LARGE SCALE GENOMIC DNA]</scope>
</reference>
<evidence type="ECO:0000256" key="3">
    <source>
        <dbReference type="ARBA" id="ARBA00022737"/>
    </source>
</evidence>
<proteinExistence type="predicted"/>
<keyword evidence="6" id="KW-1185">Reference proteome</keyword>
<dbReference type="Pfam" id="PF13855">
    <property type="entry name" value="LRR_8"/>
    <property type="match status" value="1"/>
</dbReference>
<dbReference type="AlphaFoldDB" id="A0AAV2S3I4"/>
<accession>A0AAV2S3I4</accession>
<dbReference type="InterPro" id="IPR032675">
    <property type="entry name" value="LRR_dom_sf"/>
</dbReference>
<dbReference type="InterPro" id="IPR003591">
    <property type="entry name" value="Leu-rich_rpt_typical-subtyp"/>
</dbReference>